<organism evidence="1 2">
    <name type="scientific">Fusarium decemcellulare</name>
    <dbReference type="NCBI Taxonomy" id="57161"/>
    <lineage>
        <taxon>Eukaryota</taxon>
        <taxon>Fungi</taxon>
        <taxon>Dikarya</taxon>
        <taxon>Ascomycota</taxon>
        <taxon>Pezizomycotina</taxon>
        <taxon>Sordariomycetes</taxon>
        <taxon>Hypocreomycetidae</taxon>
        <taxon>Hypocreales</taxon>
        <taxon>Nectriaceae</taxon>
        <taxon>Fusarium</taxon>
        <taxon>Fusarium decemcellulare species complex</taxon>
    </lineage>
</organism>
<comment type="caution">
    <text evidence="1">The sequence shown here is derived from an EMBL/GenBank/DDBJ whole genome shotgun (WGS) entry which is preliminary data.</text>
</comment>
<gene>
    <name evidence="1" type="ORF">NM208_g4853</name>
</gene>
<reference evidence="1" key="1">
    <citation type="submission" date="2022-08" db="EMBL/GenBank/DDBJ databases">
        <title>Genome Sequence of Fusarium decemcellulare.</title>
        <authorList>
            <person name="Buettner E."/>
        </authorList>
    </citation>
    <scope>NUCLEOTIDE SEQUENCE</scope>
    <source>
        <strain evidence="1">Babe19</strain>
    </source>
</reference>
<name>A0ACC1SJC3_9HYPO</name>
<dbReference type="Proteomes" id="UP001148629">
    <property type="component" value="Unassembled WGS sequence"/>
</dbReference>
<dbReference type="EMBL" id="JANRMS010000383">
    <property type="protein sequence ID" value="KAJ3540873.1"/>
    <property type="molecule type" value="Genomic_DNA"/>
</dbReference>
<proteinExistence type="predicted"/>
<keyword evidence="2" id="KW-1185">Reference proteome</keyword>
<evidence type="ECO:0000313" key="2">
    <source>
        <dbReference type="Proteomes" id="UP001148629"/>
    </source>
</evidence>
<evidence type="ECO:0000313" key="1">
    <source>
        <dbReference type="EMBL" id="KAJ3540873.1"/>
    </source>
</evidence>
<sequence>MATTQETAKTRYLTANNIKFAYRIIGPESSSKPPILFLNHYRSNIDLWDPLVVNGIAAVITYDYAGVGHSGGDCELSVKAFSANAIAFLEELLPTLPGSPKQVDLLGFSLGGYVIQQLTIDMPDIVNKIVISGSGLSSTASSWTAVRPMAEVQSAISAEPADGQTIADAFFPSFINTKEASQGWLGRIFSGRAQVAGKDGEPEFRNFLHGPQLQRLTEAYLKWDADTTTNALLQTIQKDALVTAGSNDLIVPSQNAYALSRQIPRANFVVYPGSGHGHLFQYSEFYVKQVNSFLDGEWPSPPSYGTIRGQLGVLN</sequence>
<accession>A0ACC1SJC3</accession>
<protein>
    <submittedName>
        <fullName evidence="1">Uncharacterized protein</fullName>
    </submittedName>
</protein>